<keyword evidence="8" id="KW-1185">Reference proteome</keyword>
<proteinExistence type="predicted"/>
<dbReference type="EMBL" id="CP092863">
    <property type="protein sequence ID" value="UYV60149.1"/>
    <property type="molecule type" value="Genomic_DNA"/>
</dbReference>
<dbReference type="Proteomes" id="UP001235939">
    <property type="component" value="Chromosome 01"/>
</dbReference>
<keyword evidence="4 5" id="KW-0472">Membrane</keyword>
<feature type="domain" description="POPDC1-3" evidence="6">
    <location>
        <begin position="31"/>
        <end position="137"/>
    </location>
</feature>
<dbReference type="InterPro" id="IPR055272">
    <property type="entry name" value="POPDC1-3_dom"/>
</dbReference>
<name>A0ABY6JUK2_9ARAC</name>
<evidence type="ECO:0000256" key="5">
    <source>
        <dbReference type="SAM" id="Phobius"/>
    </source>
</evidence>
<evidence type="ECO:0000256" key="3">
    <source>
        <dbReference type="ARBA" id="ARBA00022989"/>
    </source>
</evidence>
<comment type="subcellular location">
    <subcellularLocation>
        <location evidence="1">Membrane</location>
        <topology evidence="1">Multi-pass membrane protein</topology>
    </subcellularLocation>
</comment>
<feature type="transmembrane region" description="Helical" evidence="5">
    <location>
        <begin position="83"/>
        <end position="104"/>
    </location>
</feature>
<evidence type="ECO:0000256" key="1">
    <source>
        <dbReference type="ARBA" id="ARBA00004141"/>
    </source>
</evidence>
<keyword evidence="3 5" id="KW-1133">Transmembrane helix</keyword>
<organism evidence="7 8">
    <name type="scientific">Cordylochernes scorpioides</name>
    <dbReference type="NCBI Taxonomy" id="51811"/>
    <lineage>
        <taxon>Eukaryota</taxon>
        <taxon>Metazoa</taxon>
        <taxon>Ecdysozoa</taxon>
        <taxon>Arthropoda</taxon>
        <taxon>Chelicerata</taxon>
        <taxon>Arachnida</taxon>
        <taxon>Pseudoscorpiones</taxon>
        <taxon>Cheliferoidea</taxon>
        <taxon>Chernetidae</taxon>
        <taxon>Cordylochernes</taxon>
    </lineage>
</organism>
<evidence type="ECO:0000259" key="6">
    <source>
        <dbReference type="Pfam" id="PF04831"/>
    </source>
</evidence>
<keyword evidence="2 5" id="KW-0812">Transmembrane</keyword>
<accession>A0ABY6JUK2</accession>
<evidence type="ECO:0000256" key="2">
    <source>
        <dbReference type="ARBA" id="ARBA00022692"/>
    </source>
</evidence>
<evidence type="ECO:0000256" key="4">
    <source>
        <dbReference type="ARBA" id="ARBA00023136"/>
    </source>
</evidence>
<reference evidence="7 8" key="1">
    <citation type="submission" date="2022-01" db="EMBL/GenBank/DDBJ databases">
        <title>A chromosomal length assembly of Cordylochernes scorpioides.</title>
        <authorList>
            <person name="Zeh D."/>
            <person name="Zeh J."/>
        </authorList>
    </citation>
    <scope>NUCLEOTIDE SEQUENCE [LARGE SCALE GENOMIC DNA]</scope>
    <source>
        <strain evidence="7">IN4F17</strain>
        <tissue evidence="7">Whole Body</tissue>
    </source>
</reference>
<evidence type="ECO:0000313" key="8">
    <source>
        <dbReference type="Proteomes" id="UP001235939"/>
    </source>
</evidence>
<feature type="transmembrane region" description="Helical" evidence="5">
    <location>
        <begin position="56"/>
        <end position="77"/>
    </location>
</feature>
<evidence type="ECO:0000313" key="7">
    <source>
        <dbReference type="EMBL" id="UYV60149.1"/>
    </source>
</evidence>
<dbReference type="Pfam" id="PF04831">
    <property type="entry name" value="POPDC1-3"/>
    <property type="match status" value="1"/>
</dbReference>
<dbReference type="PANTHER" id="PTHR12101">
    <property type="entry name" value="POPEYE DOMAIN CONTAINING PROTEIN"/>
    <property type="match status" value="1"/>
</dbReference>
<protein>
    <submittedName>
        <fullName evidence="7">NUP43</fullName>
    </submittedName>
</protein>
<feature type="transmembrane region" description="Helical" evidence="5">
    <location>
        <begin position="30"/>
        <end position="49"/>
    </location>
</feature>
<dbReference type="InterPro" id="IPR006916">
    <property type="entry name" value="POPDC1-3"/>
</dbReference>
<dbReference type="PANTHER" id="PTHR12101:SF1">
    <property type="entry name" value="BVES"/>
    <property type="match status" value="1"/>
</dbReference>
<sequence>MEGATTPLSPTTASSHLNISGLCSSGWLPINNILFQVANLFLLFSYFATTSHFGVIYLRICLMLGSLFFALWGWIILCAFDTLLWNSVFTIINMLHIIILLYQLRPIGFNAEMEQVYKELFKPMKVSKHSFKKLISAIKEVRILKPPDTFCVEKKSRLDQLSLVLSGR</sequence>
<gene>
    <name evidence="7" type="ORF">LAZ67_1000134</name>
</gene>